<dbReference type="KEGG" id="rom:EI983_18770"/>
<keyword evidence="3 6" id="KW-0812">Transmembrane</keyword>
<dbReference type="Proteomes" id="UP000428330">
    <property type="component" value="Chromosome"/>
</dbReference>
<evidence type="ECO:0000256" key="4">
    <source>
        <dbReference type="ARBA" id="ARBA00022989"/>
    </source>
</evidence>
<dbReference type="RefSeq" id="WP_157708876.1">
    <property type="nucleotide sequence ID" value="NZ_CP034348.1"/>
</dbReference>
<dbReference type="GO" id="GO:0005886">
    <property type="term" value="C:plasma membrane"/>
    <property type="evidence" value="ECO:0007669"/>
    <property type="project" value="TreeGrafter"/>
</dbReference>
<comment type="subcellular location">
    <subcellularLocation>
        <location evidence="1">Membrane</location>
        <topology evidence="1">Multi-pass membrane protein</topology>
    </subcellularLocation>
</comment>
<evidence type="ECO:0000256" key="6">
    <source>
        <dbReference type="SAM" id="Phobius"/>
    </source>
</evidence>
<feature type="domain" description="GtrA/DPMS transmembrane" evidence="7">
    <location>
        <begin position="5"/>
        <end position="134"/>
    </location>
</feature>
<dbReference type="Pfam" id="PF04138">
    <property type="entry name" value="GtrA_DPMS_TM"/>
    <property type="match status" value="1"/>
</dbReference>
<dbReference type="GO" id="GO:0000271">
    <property type="term" value="P:polysaccharide biosynthetic process"/>
    <property type="evidence" value="ECO:0007669"/>
    <property type="project" value="InterPro"/>
</dbReference>
<dbReference type="PANTHER" id="PTHR38459:SF1">
    <property type="entry name" value="PROPHAGE BACTOPRENOL-LINKED GLUCOSE TRANSLOCASE HOMOLOG"/>
    <property type="match status" value="1"/>
</dbReference>
<organism evidence="8 9">
    <name type="scientific">Roseovarius faecimaris</name>
    <dbReference type="NCBI Taxonomy" id="2494550"/>
    <lineage>
        <taxon>Bacteria</taxon>
        <taxon>Pseudomonadati</taxon>
        <taxon>Pseudomonadota</taxon>
        <taxon>Alphaproteobacteria</taxon>
        <taxon>Rhodobacterales</taxon>
        <taxon>Roseobacteraceae</taxon>
        <taxon>Roseovarius</taxon>
    </lineage>
</organism>
<dbReference type="PANTHER" id="PTHR38459">
    <property type="entry name" value="PROPHAGE BACTOPRENOL-LINKED GLUCOSE TRANSLOCASE HOMOLOG"/>
    <property type="match status" value="1"/>
</dbReference>
<accession>A0A6I6ITX5</accession>
<evidence type="ECO:0000256" key="5">
    <source>
        <dbReference type="ARBA" id="ARBA00023136"/>
    </source>
</evidence>
<evidence type="ECO:0000313" key="8">
    <source>
        <dbReference type="EMBL" id="QGY00196.1"/>
    </source>
</evidence>
<keyword evidence="5 6" id="KW-0472">Membrane</keyword>
<sequence length="155" mass="16535">MFHIFLVCSGCAAAVNICVGFVLYGLLGLDGFITYPISVALAFLAGMSVSFVLNRRFTYPPSGRTRRQELADFTGVSVIGLLLTTGMAHLLRWGATDTLEAIGSGVLMPETMAHVIAVGLTAIYSFLAHKYVSFRREEAVPAALDTTALRSGSGQ</sequence>
<gene>
    <name evidence="8" type="ORF">EI983_18770</name>
</gene>
<reference evidence="9" key="1">
    <citation type="submission" date="2018-12" db="EMBL/GenBank/DDBJ databases">
        <title>Complete genome sequence of Roseovarius sp. MME-070.</title>
        <authorList>
            <person name="Nam Y.-D."/>
            <person name="Kang J."/>
            <person name="Chung W.-H."/>
            <person name="Park Y.S."/>
        </authorList>
    </citation>
    <scope>NUCLEOTIDE SEQUENCE [LARGE SCALE GENOMIC DNA]</scope>
    <source>
        <strain evidence="9">MME-070</strain>
    </source>
</reference>
<protein>
    <submittedName>
        <fullName evidence="8">GtrA family protein</fullName>
    </submittedName>
</protein>
<keyword evidence="9" id="KW-1185">Reference proteome</keyword>
<feature type="transmembrane region" description="Helical" evidence="6">
    <location>
        <begin position="5"/>
        <end position="27"/>
    </location>
</feature>
<keyword evidence="4 6" id="KW-1133">Transmembrane helix</keyword>
<feature type="transmembrane region" description="Helical" evidence="6">
    <location>
        <begin position="33"/>
        <end position="53"/>
    </location>
</feature>
<proteinExistence type="inferred from homology"/>
<dbReference type="EMBL" id="CP034348">
    <property type="protein sequence ID" value="QGY00196.1"/>
    <property type="molecule type" value="Genomic_DNA"/>
</dbReference>
<evidence type="ECO:0000313" key="9">
    <source>
        <dbReference type="Proteomes" id="UP000428330"/>
    </source>
</evidence>
<name>A0A6I6ITX5_9RHOB</name>
<feature type="transmembrane region" description="Helical" evidence="6">
    <location>
        <begin position="73"/>
        <end position="91"/>
    </location>
</feature>
<dbReference type="OrthoDB" id="7060875at2"/>
<evidence type="ECO:0000256" key="1">
    <source>
        <dbReference type="ARBA" id="ARBA00004141"/>
    </source>
</evidence>
<dbReference type="InterPro" id="IPR051401">
    <property type="entry name" value="GtrA_CellWall_Glycosyl"/>
</dbReference>
<comment type="similarity">
    <text evidence="2">Belongs to the GtrA family.</text>
</comment>
<feature type="transmembrane region" description="Helical" evidence="6">
    <location>
        <begin position="111"/>
        <end position="128"/>
    </location>
</feature>
<evidence type="ECO:0000256" key="3">
    <source>
        <dbReference type="ARBA" id="ARBA00022692"/>
    </source>
</evidence>
<dbReference type="InterPro" id="IPR007267">
    <property type="entry name" value="GtrA_DPMS_TM"/>
</dbReference>
<evidence type="ECO:0000256" key="2">
    <source>
        <dbReference type="ARBA" id="ARBA00009399"/>
    </source>
</evidence>
<dbReference type="AlphaFoldDB" id="A0A6I6ITX5"/>
<evidence type="ECO:0000259" key="7">
    <source>
        <dbReference type="Pfam" id="PF04138"/>
    </source>
</evidence>